<dbReference type="PROSITE" id="PS50005">
    <property type="entry name" value="TPR"/>
    <property type="match status" value="6"/>
</dbReference>
<dbReference type="EMBL" id="JAFKCZ010000008">
    <property type="protein sequence ID" value="MBN7797469.1"/>
    <property type="molecule type" value="Genomic_DNA"/>
</dbReference>
<feature type="repeat" description="TPR" evidence="3">
    <location>
        <begin position="777"/>
        <end position="810"/>
    </location>
</feature>
<dbReference type="PANTHER" id="PTHR45586">
    <property type="entry name" value="TPR REPEAT-CONTAINING PROTEIN PA4667"/>
    <property type="match status" value="1"/>
</dbReference>
<dbReference type="InterPro" id="IPR051012">
    <property type="entry name" value="CellSynth/LPSAsmb/PSIAsmb"/>
</dbReference>
<dbReference type="Pfam" id="PF13428">
    <property type="entry name" value="TPR_14"/>
    <property type="match status" value="1"/>
</dbReference>
<dbReference type="InterPro" id="IPR011990">
    <property type="entry name" value="TPR-like_helical_dom_sf"/>
</dbReference>
<keyword evidence="1" id="KW-0677">Repeat</keyword>
<evidence type="ECO:0000256" key="3">
    <source>
        <dbReference type="PROSITE-ProRule" id="PRU00339"/>
    </source>
</evidence>
<sequence>MQNTRMKFCAIVTACLLLTGCGQEKTPQAYMERAESALAQGDNATAIIELKNALKLDRGNSHGRLLLGLAYFDIGDMPSAEKELLEAGELASESEHSRQQEALARAWIDLGKFEDVLTMGLVRLDKAASANVLSAKAQAYMARSDFASARQRLERALDADSGSVYARYTQASLFAAEGDRDQALEVLAQLVADAPDYARAWALRGALQWQRGNLEAADEYYSEALSLSPNSLLFRLNRAFARLQANNFDAAKQDLDILQKAVPQSTRVNYALGVLYFQQGNYRDANSALIIAEPDKFDIPEILLYLGMTNMQLGELDRALGYVREYHALNDSNIVASRLLATLLVSTGDFMEAEQHARDVLEQFPNDSAALNALASVLISQGRTEEAIATLSHVVELNPDSLEAQLRLGASYAIAGRSEEAVDLIQSAVALDPESGKPDAVLIFTHLRNGDNGAALEAAQDFVERQPDSPTAHVMEGIVRKQIGEPELAAEAFTRASELEPGHPGANHQLASLAIARDELDRARDHYQTVLGVHENLLPTLLAAAALEGYAREFDAMEGLLQRAVEAHPGSLKPRLSLAQYYLSTGQPEKVAVVLADLPPEQAAEPPVLRARAMSRVALEEYADAEAALAQLTASAAPSVQDLQLSAYVKERQGQLDKAAKHLERAAELEPGNVAIQLALGRIAFTEGDEAALAGYMSNLDRLSPDDPMVLQLKAAIARKEGDQARALALLQRVQEQQPSTVGVANLVRQYDLMGDREASRELLEAWAASATGEDNAGAIGMLAMRFQEEGDYQAAVDKYEQYLQRDPDNIVANNNLAWLLKDSEPARALQYARRASELTNGQPQVEDTLAMVLAAAGEYTEAAEILRELVAAQPENGTFRYHQAVVFSKQGQTEKARRILQELTRSDSDFSERKEAVDLLASLQGGQ</sequence>
<dbReference type="Proteomes" id="UP000664303">
    <property type="component" value="Unassembled WGS sequence"/>
</dbReference>
<dbReference type="Pfam" id="PF13432">
    <property type="entry name" value="TPR_16"/>
    <property type="match status" value="3"/>
</dbReference>
<feature type="repeat" description="TPR" evidence="3">
    <location>
        <begin position="368"/>
        <end position="401"/>
    </location>
</feature>
<dbReference type="SMART" id="SM00028">
    <property type="entry name" value="TPR"/>
    <property type="match status" value="18"/>
</dbReference>
<dbReference type="PANTHER" id="PTHR45586:SF1">
    <property type="entry name" value="LIPOPOLYSACCHARIDE ASSEMBLY PROTEIN B"/>
    <property type="match status" value="1"/>
</dbReference>
<organism evidence="4 5">
    <name type="scientific">Parahaliea mediterranea</name>
    <dbReference type="NCBI Taxonomy" id="651086"/>
    <lineage>
        <taxon>Bacteria</taxon>
        <taxon>Pseudomonadati</taxon>
        <taxon>Pseudomonadota</taxon>
        <taxon>Gammaproteobacteria</taxon>
        <taxon>Cellvibrionales</taxon>
        <taxon>Halieaceae</taxon>
        <taxon>Parahaliea</taxon>
    </lineage>
</organism>
<evidence type="ECO:0000256" key="2">
    <source>
        <dbReference type="ARBA" id="ARBA00022803"/>
    </source>
</evidence>
<accession>A0A939DG72</accession>
<proteinExistence type="predicted"/>
<feature type="repeat" description="TPR" evidence="3">
    <location>
        <begin position="844"/>
        <end position="877"/>
    </location>
</feature>
<dbReference type="InterPro" id="IPR014266">
    <property type="entry name" value="PEP-CTERM_TPR_PrsT"/>
</dbReference>
<dbReference type="InterPro" id="IPR019734">
    <property type="entry name" value="TPR_rpt"/>
</dbReference>
<dbReference type="NCBIfam" id="TIGR02917">
    <property type="entry name" value="PEP_TPR_lipo"/>
    <property type="match status" value="1"/>
</dbReference>
<dbReference type="Pfam" id="PF14559">
    <property type="entry name" value="TPR_19"/>
    <property type="match status" value="4"/>
</dbReference>
<gene>
    <name evidence="4" type="primary">prsT</name>
    <name evidence="4" type="ORF">JYP50_12745</name>
</gene>
<evidence type="ECO:0000313" key="5">
    <source>
        <dbReference type="Proteomes" id="UP000664303"/>
    </source>
</evidence>
<keyword evidence="5" id="KW-1185">Reference proteome</keyword>
<dbReference type="AlphaFoldDB" id="A0A939DG72"/>
<dbReference type="RefSeq" id="WP_206560914.1">
    <property type="nucleotide sequence ID" value="NZ_JAFKCZ010000008.1"/>
</dbReference>
<dbReference type="PROSITE" id="PS51257">
    <property type="entry name" value="PROKAR_LIPOPROTEIN"/>
    <property type="match status" value="1"/>
</dbReference>
<evidence type="ECO:0000313" key="4">
    <source>
        <dbReference type="EMBL" id="MBN7797469.1"/>
    </source>
</evidence>
<name>A0A939DG72_9GAMM</name>
<feature type="repeat" description="TPR" evidence="3">
    <location>
        <begin position="402"/>
        <end position="435"/>
    </location>
</feature>
<evidence type="ECO:0000256" key="1">
    <source>
        <dbReference type="ARBA" id="ARBA00022737"/>
    </source>
</evidence>
<keyword evidence="2 3" id="KW-0802">TPR repeat</keyword>
<reference evidence="4" key="1">
    <citation type="submission" date="2021-02" db="EMBL/GenBank/DDBJ databases">
        <title>PHA producing bacteria isolated from coastal sediment in Guangdong, Shenzhen.</title>
        <authorList>
            <person name="Zheng W."/>
            <person name="Yu S."/>
            <person name="Huang Y."/>
        </authorList>
    </citation>
    <scope>NUCLEOTIDE SEQUENCE</scope>
    <source>
        <strain evidence="4">TN14-10</strain>
    </source>
</reference>
<comment type="caution">
    <text evidence="4">The sequence shown here is derived from an EMBL/GenBank/DDBJ whole genome shotgun (WGS) entry which is preliminary data.</text>
</comment>
<dbReference type="SUPFAM" id="SSF48452">
    <property type="entry name" value="TPR-like"/>
    <property type="match status" value="4"/>
</dbReference>
<feature type="repeat" description="TPR" evidence="3">
    <location>
        <begin position="198"/>
        <end position="231"/>
    </location>
</feature>
<feature type="repeat" description="TPR" evidence="3">
    <location>
        <begin position="470"/>
        <end position="503"/>
    </location>
</feature>
<dbReference type="Gene3D" id="1.25.40.10">
    <property type="entry name" value="Tetratricopeptide repeat domain"/>
    <property type="match status" value="6"/>
</dbReference>
<protein>
    <submittedName>
        <fullName evidence="4">PEP-CTERM system TPR-repeat protein PrsT</fullName>
    </submittedName>
</protein>